<evidence type="ECO:0000256" key="4">
    <source>
        <dbReference type="PROSITE-ProRule" id="PRU00473"/>
    </source>
</evidence>
<dbReference type="InterPro" id="IPR006665">
    <property type="entry name" value="OmpA-like"/>
</dbReference>
<dbReference type="SUPFAM" id="SSF103088">
    <property type="entry name" value="OmpA-like"/>
    <property type="match status" value="1"/>
</dbReference>
<organism evidence="8 9">
    <name type="scientific">Thermomonas carbonis</name>
    <dbReference type="NCBI Taxonomy" id="1463158"/>
    <lineage>
        <taxon>Bacteria</taxon>
        <taxon>Pseudomonadati</taxon>
        <taxon>Pseudomonadota</taxon>
        <taxon>Gammaproteobacteria</taxon>
        <taxon>Lysobacterales</taxon>
        <taxon>Lysobacteraceae</taxon>
        <taxon>Thermomonas</taxon>
    </lineage>
</organism>
<feature type="chain" id="PRO_5028842570" evidence="6">
    <location>
        <begin position="23"/>
        <end position="467"/>
    </location>
</feature>
<evidence type="ECO:0000256" key="2">
    <source>
        <dbReference type="ARBA" id="ARBA00023136"/>
    </source>
</evidence>
<dbReference type="InterPro" id="IPR006664">
    <property type="entry name" value="OMP_bac"/>
</dbReference>
<dbReference type="CDD" id="cd07185">
    <property type="entry name" value="OmpA_C-like"/>
    <property type="match status" value="1"/>
</dbReference>
<dbReference type="SUPFAM" id="SSF49452">
    <property type="entry name" value="Starch-binding domain-like"/>
    <property type="match status" value="1"/>
</dbReference>
<sequence length="467" mass="49451">MLIVSFPRRMHALACCLLLALAACKPQQSTPVADVAAATPAALPVATQPAEDQAWPAPDKVERDGPDAELMVQIGDLDNFGFGFPKDFDPFTGKSTPPHAFPFQPGDKDARGTDRIMVVSGHKAAGGDGYTGTTERPGNLPQSLRVVFELGDIKVAGAALQLFVDDFQAPVWGTRYQARINGVEVPLLATTLNALDQTGPIGKLITVQLLPEQLALLRDGKLEVAIDDPANDVADGFAFDFARLLINPKPWRHAGTIHGIAVDKASGEPLAGVLVSTGNTRQATTSADGGFLLEGVPAGLAVVSGSHPDYQADTEAADLVSGERIDVRLELEPSAKTGESLGEQLDKQGKVDLYGIYFDTDKAVLKDESTAVLEQVLALLEARSHLQLIVGGHTDAEGGDTHNQALSARRAEAVVAWLVERGVDTARLRAEGHGEARPVANNDSGEGRALNRRVELRDASEPVAASR</sequence>
<dbReference type="Gene3D" id="3.30.1330.60">
    <property type="entry name" value="OmpA-like domain"/>
    <property type="match status" value="1"/>
</dbReference>
<evidence type="ECO:0000259" key="7">
    <source>
        <dbReference type="PROSITE" id="PS51123"/>
    </source>
</evidence>
<protein>
    <submittedName>
        <fullName evidence="8">OmpA family protein</fullName>
    </submittedName>
</protein>
<keyword evidence="9" id="KW-1185">Reference proteome</keyword>
<reference evidence="8 9" key="1">
    <citation type="submission" date="2020-08" db="EMBL/GenBank/DDBJ databases">
        <title>Genome sequence of Thermomonas carbonis KCTC 42013T.</title>
        <authorList>
            <person name="Hyun D.-W."/>
            <person name="Bae J.-W."/>
        </authorList>
    </citation>
    <scope>NUCLEOTIDE SEQUENCE [LARGE SCALE GENOMIC DNA]</scope>
    <source>
        <strain evidence="8 9">KCTC 42013</strain>
    </source>
</reference>
<keyword evidence="3" id="KW-0998">Cell outer membrane</keyword>
<dbReference type="Pfam" id="PF00691">
    <property type="entry name" value="OmpA"/>
    <property type="match status" value="1"/>
</dbReference>
<proteinExistence type="predicted"/>
<evidence type="ECO:0000256" key="5">
    <source>
        <dbReference type="SAM" id="MobiDB-lite"/>
    </source>
</evidence>
<evidence type="ECO:0000256" key="3">
    <source>
        <dbReference type="ARBA" id="ARBA00023237"/>
    </source>
</evidence>
<comment type="subcellular location">
    <subcellularLocation>
        <location evidence="1">Cell outer membrane</location>
    </subcellularLocation>
</comment>
<evidence type="ECO:0000313" key="9">
    <source>
        <dbReference type="Proteomes" id="UP000515804"/>
    </source>
</evidence>
<feature type="signal peptide" evidence="6">
    <location>
        <begin position="1"/>
        <end position="22"/>
    </location>
</feature>
<evidence type="ECO:0000256" key="1">
    <source>
        <dbReference type="ARBA" id="ARBA00004442"/>
    </source>
</evidence>
<accession>A0A7G9SPH9</accession>
<evidence type="ECO:0000256" key="6">
    <source>
        <dbReference type="SAM" id="SignalP"/>
    </source>
</evidence>
<dbReference type="Pfam" id="PF13620">
    <property type="entry name" value="CarboxypepD_reg"/>
    <property type="match status" value="1"/>
</dbReference>
<dbReference type="PANTHER" id="PTHR30329:SF21">
    <property type="entry name" value="LIPOPROTEIN YIAD-RELATED"/>
    <property type="match status" value="1"/>
</dbReference>
<dbReference type="PANTHER" id="PTHR30329">
    <property type="entry name" value="STATOR ELEMENT OF FLAGELLAR MOTOR COMPLEX"/>
    <property type="match status" value="1"/>
</dbReference>
<keyword evidence="2 4" id="KW-0472">Membrane</keyword>
<dbReference type="Gene3D" id="2.60.40.1120">
    <property type="entry name" value="Carboxypeptidase-like, regulatory domain"/>
    <property type="match status" value="1"/>
</dbReference>
<feature type="region of interest" description="Disordered" evidence="5">
    <location>
        <begin position="430"/>
        <end position="467"/>
    </location>
</feature>
<dbReference type="PROSITE" id="PS51123">
    <property type="entry name" value="OMPA_2"/>
    <property type="match status" value="1"/>
</dbReference>
<evidence type="ECO:0000313" key="8">
    <source>
        <dbReference type="EMBL" id="QNN69754.1"/>
    </source>
</evidence>
<dbReference type="GO" id="GO:0009279">
    <property type="term" value="C:cell outer membrane"/>
    <property type="evidence" value="ECO:0007669"/>
    <property type="project" value="UniProtKB-SubCell"/>
</dbReference>
<dbReference type="Proteomes" id="UP000515804">
    <property type="component" value="Chromosome"/>
</dbReference>
<dbReference type="AlphaFoldDB" id="A0A7G9SPH9"/>
<gene>
    <name evidence="8" type="ORF">H9L16_14030</name>
</gene>
<dbReference type="EMBL" id="CP060719">
    <property type="protein sequence ID" value="QNN69754.1"/>
    <property type="molecule type" value="Genomic_DNA"/>
</dbReference>
<feature type="domain" description="OmpA-like" evidence="7">
    <location>
        <begin position="345"/>
        <end position="462"/>
    </location>
</feature>
<dbReference type="KEGG" id="tcn:H9L16_14030"/>
<name>A0A7G9SPH9_9GAMM</name>
<dbReference type="PRINTS" id="PR01021">
    <property type="entry name" value="OMPADOMAIN"/>
</dbReference>
<dbReference type="GO" id="GO:0030246">
    <property type="term" value="F:carbohydrate binding"/>
    <property type="evidence" value="ECO:0007669"/>
    <property type="project" value="InterPro"/>
</dbReference>
<dbReference type="RefSeq" id="WP_187552271.1">
    <property type="nucleotide sequence ID" value="NZ_BMZL01000001.1"/>
</dbReference>
<dbReference type="InterPro" id="IPR050330">
    <property type="entry name" value="Bact_OuterMem_StrucFunc"/>
</dbReference>
<dbReference type="InterPro" id="IPR036737">
    <property type="entry name" value="OmpA-like_sf"/>
</dbReference>
<keyword evidence="6" id="KW-0732">Signal</keyword>
<dbReference type="InterPro" id="IPR013784">
    <property type="entry name" value="Carb-bd-like_fold"/>
</dbReference>